<evidence type="ECO:0000313" key="2">
    <source>
        <dbReference type="EMBL" id="QGW27518.1"/>
    </source>
</evidence>
<feature type="chain" id="PRO_5026266732" description="DUF3108 domain-containing protein" evidence="1">
    <location>
        <begin position="19"/>
        <end position="267"/>
    </location>
</feature>
<protein>
    <recommendedName>
        <fullName evidence="4">DUF3108 domain-containing protein</fullName>
    </recommendedName>
</protein>
<dbReference type="EMBL" id="CP046566">
    <property type="protein sequence ID" value="QGW27518.1"/>
    <property type="molecule type" value="Genomic_DNA"/>
</dbReference>
<feature type="signal peptide" evidence="1">
    <location>
        <begin position="1"/>
        <end position="18"/>
    </location>
</feature>
<dbReference type="Pfam" id="PF11306">
    <property type="entry name" value="DUF3108"/>
    <property type="match status" value="1"/>
</dbReference>
<evidence type="ECO:0008006" key="4">
    <source>
        <dbReference type="Google" id="ProtNLM"/>
    </source>
</evidence>
<dbReference type="Proteomes" id="UP000426027">
    <property type="component" value="Chromosome"/>
</dbReference>
<keyword evidence="1" id="KW-0732">Signal</keyword>
<sequence length="267" mass="30678">MKQSLLFLSIAVAIHCSAQSLLLPGDAAFDKKRLIGTKYEMAVFAITPKGNQVGVSDFTVEVIPNSTNFSVYTSLRMYATNEQWIDTSISDAITLKPVYRSSYNPNRSFALKFGKEVTGFYFDHQGKTKSYVKESVNNLFFDSYVYPYLLGALPLQSGYRADMRVYEYTPVNNGHIKNSRIEEVKSSMYKSDISGEHKVWQVSVFEEATNEQYEYYIDKETRRIWKIEILAANNQKFLLINKEIDFDLVVKTVFDKDATMKLLKEGR</sequence>
<dbReference type="KEGG" id="fls:GLV81_04865"/>
<name>A0A6I6GIL0_9BACT</name>
<dbReference type="InterPro" id="IPR021457">
    <property type="entry name" value="DUF3108"/>
</dbReference>
<evidence type="ECO:0000313" key="3">
    <source>
        <dbReference type="Proteomes" id="UP000426027"/>
    </source>
</evidence>
<evidence type="ECO:0000256" key="1">
    <source>
        <dbReference type="SAM" id="SignalP"/>
    </source>
</evidence>
<organism evidence="2 3">
    <name type="scientific">Phnomibacter ginsenosidimutans</name>
    <dbReference type="NCBI Taxonomy" id="2676868"/>
    <lineage>
        <taxon>Bacteria</taxon>
        <taxon>Pseudomonadati</taxon>
        <taxon>Bacteroidota</taxon>
        <taxon>Chitinophagia</taxon>
        <taxon>Chitinophagales</taxon>
        <taxon>Chitinophagaceae</taxon>
        <taxon>Phnomibacter</taxon>
    </lineage>
</organism>
<keyword evidence="3" id="KW-1185">Reference proteome</keyword>
<proteinExistence type="predicted"/>
<dbReference type="AlphaFoldDB" id="A0A6I6GIL0"/>
<gene>
    <name evidence="2" type="ORF">GLV81_04865</name>
</gene>
<accession>A0A6I6GIL0</accession>
<dbReference type="RefSeq" id="WP_157477361.1">
    <property type="nucleotide sequence ID" value="NZ_CP046566.1"/>
</dbReference>
<reference evidence="2 3" key="1">
    <citation type="submission" date="2019-11" db="EMBL/GenBank/DDBJ databases">
        <authorList>
            <person name="Im W.T."/>
        </authorList>
    </citation>
    <scope>NUCLEOTIDE SEQUENCE [LARGE SCALE GENOMIC DNA]</scope>
    <source>
        <strain evidence="2 3">SB-02</strain>
    </source>
</reference>